<dbReference type="Pfam" id="PF01607">
    <property type="entry name" value="CBM_14"/>
    <property type="match status" value="1"/>
</dbReference>
<evidence type="ECO:0000259" key="14">
    <source>
        <dbReference type="PROSITE" id="PS50940"/>
    </source>
</evidence>
<dbReference type="SMART" id="SM00494">
    <property type="entry name" value="ChtBD2"/>
    <property type="match status" value="1"/>
</dbReference>
<dbReference type="FunFam" id="3.10.50.10:FF:000004">
    <property type="entry name" value="Chitinase 5"/>
    <property type="match status" value="1"/>
</dbReference>
<dbReference type="EC" id="3.2.1.14" evidence="3"/>
<evidence type="ECO:0000256" key="5">
    <source>
        <dbReference type="ARBA" id="ARBA00022729"/>
    </source>
</evidence>
<evidence type="ECO:0000256" key="12">
    <source>
        <dbReference type="RuleBase" id="RU000489"/>
    </source>
</evidence>
<dbReference type="InterPro" id="IPR036508">
    <property type="entry name" value="Chitin-bd_dom_sf"/>
</dbReference>
<evidence type="ECO:0000256" key="10">
    <source>
        <dbReference type="ARBA" id="ARBA00023295"/>
    </source>
</evidence>
<keyword evidence="7" id="KW-0146">Chitin degradation</keyword>
<keyword evidence="8" id="KW-1015">Disulfide bond</keyword>
<comment type="catalytic activity">
    <reaction evidence="1">
        <text>Random endo-hydrolysis of N-acetyl-beta-D-glucosaminide (1-&gt;4)-beta-linkages in chitin and chitodextrins.</text>
        <dbReference type="EC" id="3.2.1.14"/>
    </reaction>
</comment>
<feature type="region of interest" description="Disordered" evidence="13">
    <location>
        <begin position="459"/>
        <end position="501"/>
    </location>
</feature>
<dbReference type="Gene3D" id="2.170.140.10">
    <property type="entry name" value="Chitin binding domain"/>
    <property type="match status" value="1"/>
</dbReference>
<keyword evidence="9" id="KW-0119">Carbohydrate metabolism</keyword>
<keyword evidence="5" id="KW-0732">Signal</keyword>
<feature type="domain" description="Chitin-binding type-2" evidence="14">
    <location>
        <begin position="496"/>
        <end position="556"/>
    </location>
</feature>
<dbReference type="PROSITE" id="PS01095">
    <property type="entry name" value="GH18_1"/>
    <property type="match status" value="1"/>
</dbReference>
<proteinExistence type="evidence at transcript level"/>
<dbReference type="SMART" id="SM00636">
    <property type="entry name" value="Glyco_18"/>
    <property type="match status" value="1"/>
</dbReference>
<dbReference type="FunFam" id="3.20.20.80:FF:000007">
    <property type="entry name" value="Acidic mammalian chitinase"/>
    <property type="match status" value="1"/>
</dbReference>
<keyword evidence="10 12" id="KW-0326">Glycosidase</keyword>
<dbReference type="GO" id="GO:0008843">
    <property type="term" value="F:endochitinase activity"/>
    <property type="evidence" value="ECO:0007669"/>
    <property type="project" value="UniProtKB-EC"/>
</dbReference>
<dbReference type="Pfam" id="PF00704">
    <property type="entry name" value="Glyco_hydro_18"/>
    <property type="match status" value="1"/>
</dbReference>
<organism evidence="16">
    <name type="scientific">Penaeus vannamei</name>
    <name type="common">Whiteleg shrimp</name>
    <name type="synonym">Litopenaeus vannamei</name>
    <dbReference type="NCBI Taxonomy" id="6689"/>
    <lineage>
        <taxon>Eukaryota</taxon>
        <taxon>Metazoa</taxon>
        <taxon>Ecdysozoa</taxon>
        <taxon>Arthropoda</taxon>
        <taxon>Crustacea</taxon>
        <taxon>Multicrustacea</taxon>
        <taxon>Malacostraca</taxon>
        <taxon>Eumalacostraca</taxon>
        <taxon>Eucarida</taxon>
        <taxon>Decapoda</taxon>
        <taxon>Dendrobranchiata</taxon>
        <taxon>Penaeoidea</taxon>
        <taxon>Penaeidae</taxon>
        <taxon>Penaeus</taxon>
    </lineage>
</organism>
<evidence type="ECO:0000313" key="16">
    <source>
        <dbReference type="EMBL" id="AWD73767.1"/>
    </source>
</evidence>
<dbReference type="OrthoDB" id="73875at2759"/>
<evidence type="ECO:0000259" key="15">
    <source>
        <dbReference type="PROSITE" id="PS51910"/>
    </source>
</evidence>
<dbReference type="PROSITE" id="PS51910">
    <property type="entry name" value="GH18_2"/>
    <property type="match status" value="1"/>
</dbReference>
<dbReference type="Gene3D" id="3.20.20.80">
    <property type="entry name" value="Glycosidases"/>
    <property type="match status" value="1"/>
</dbReference>
<dbReference type="SMR" id="A0A3G1Q8T6"/>
<feature type="compositionally biased region" description="Basic residues" evidence="13">
    <location>
        <begin position="634"/>
        <end position="651"/>
    </location>
</feature>
<dbReference type="InterPro" id="IPR002557">
    <property type="entry name" value="Chitin-bd_dom"/>
</dbReference>
<evidence type="ECO:0000256" key="9">
    <source>
        <dbReference type="ARBA" id="ARBA00023277"/>
    </source>
</evidence>
<accession>A0A3G1Q8T6</accession>
<dbReference type="AlphaFoldDB" id="A0A3G1Q8T6"/>
<name>A0A3G1Q8T6_PENVA</name>
<dbReference type="InterPro" id="IPR029070">
    <property type="entry name" value="Chitinase_insertion_sf"/>
</dbReference>
<dbReference type="PROSITE" id="PS50940">
    <property type="entry name" value="CHIT_BIND_II"/>
    <property type="match status" value="1"/>
</dbReference>
<comment type="similarity">
    <text evidence="2">Belongs to the glycosyl hydrolase 18 family. Chitinase class II subfamily.</text>
</comment>
<evidence type="ECO:0000256" key="1">
    <source>
        <dbReference type="ARBA" id="ARBA00000822"/>
    </source>
</evidence>
<evidence type="ECO:0000256" key="2">
    <source>
        <dbReference type="ARBA" id="ARBA00009121"/>
    </source>
</evidence>
<dbReference type="SUPFAM" id="SSF57625">
    <property type="entry name" value="Invertebrate chitin-binding proteins"/>
    <property type="match status" value="1"/>
</dbReference>
<evidence type="ECO:0000256" key="3">
    <source>
        <dbReference type="ARBA" id="ARBA00012729"/>
    </source>
</evidence>
<evidence type="ECO:0000256" key="6">
    <source>
        <dbReference type="ARBA" id="ARBA00022801"/>
    </source>
</evidence>
<dbReference type="CDD" id="cd02872">
    <property type="entry name" value="GH18_chitolectin_chitotriosidase"/>
    <property type="match status" value="1"/>
</dbReference>
<dbReference type="GO" id="GO:0005576">
    <property type="term" value="C:extracellular region"/>
    <property type="evidence" value="ECO:0007669"/>
    <property type="project" value="InterPro"/>
</dbReference>
<feature type="compositionally biased region" description="Pro residues" evidence="13">
    <location>
        <begin position="463"/>
        <end position="477"/>
    </location>
</feature>
<keyword evidence="11" id="KW-0624">Polysaccharide degradation</keyword>
<dbReference type="SUPFAM" id="SSF51445">
    <property type="entry name" value="(Trans)glycosidases"/>
    <property type="match status" value="1"/>
</dbReference>
<evidence type="ECO:0000256" key="4">
    <source>
        <dbReference type="ARBA" id="ARBA00022669"/>
    </source>
</evidence>
<dbReference type="InterPro" id="IPR011583">
    <property type="entry name" value="Chitinase_II/V-like_cat"/>
</dbReference>
<evidence type="ECO:0000256" key="11">
    <source>
        <dbReference type="ARBA" id="ARBA00023326"/>
    </source>
</evidence>
<evidence type="ECO:0000256" key="13">
    <source>
        <dbReference type="SAM" id="MobiDB-lite"/>
    </source>
</evidence>
<keyword evidence="6 12" id="KW-0378">Hydrolase</keyword>
<dbReference type="GO" id="GO:0006032">
    <property type="term" value="P:chitin catabolic process"/>
    <property type="evidence" value="ECO:0007669"/>
    <property type="project" value="UniProtKB-KW"/>
</dbReference>
<feature type="region of interest" description="Disordered" evidence="13">
    <location>
        <begin position="621"/>
        <end position="659"/>
    </location>
</feature>
<protein>
    <recommendedName>
        <fullName evidence="3">chitinase</fullName>
        <ecNumber evidence="3">3.2.1.14</ecNumber>
    </recommendedName>
</protein>
<feature type="domain" description="GH18" evidence="15">
    <location>
        <begin position="90"/>
        <end position="460"/>
    </location>
</feature>
<dbReference type="InterPro" id="IPR001223">
    <property type="entry name" value="Glyco_hydro18_cat"/>
</dbReference>
<keyword evidence="4" id="KW-0147">Chitin-binding</keyword>
<dbReference type="GO" id="GO:0000272">
    <property type="term" value="P:polysaccharide catabolic process"/>
    <property type="evidence" value="ECO:0007669"/>
    <property type="project" value="UniProtKB-KW"/>
</dbReference>
<dbReference type="GO" id="GO:0008061">
    <property type="term" value="F:chitin binding"/>
    <property type="evidence" value="ECO:0007669"/>
    <property type="project" value="UniProtKB-KW"/>
</dbReference>
<dbReference type="SUPFAM" id="SSF54556">
    <property type="entry name" value="Chitinase insertion domain"/>
    <property type="match status" value="1"/>
</dbReference>
<sequence length="659" mass="73005">MRVPPHPDPTSARRPGDRSQIPPPVSPAPLQRPGGKDTAMGSLGRKSSGDMTGRFLHVFILAGLLAAAVGGEASPGGAGVLGEVGDQDDRVMVCYFGSWAVYRPGAGRFDVEDIDTDICTHLIYGFAGLKADTHEIVSLDPYNDLDVNYGKGAFKRFTGLKKLNPDLKTLLAIGGWNEGSSKYSQMAATEDSRAKFITSCVLFLQKFGFDGLDLDWEYPTLRGGKPEDKLNFALLLDEMRSRFDKQGLMLTAAVSAGEATIDAAYNVSALVRNLDFVHLMAYDLHGTWEQYAHHHSPLYAYAGDKGGNLKLNVDYAVQYWLKLGVPETKLVLGIGLYGRCFTLARADQHDVYSPSYQPGLPGPYTRSPGMQGFNEICESEGREAWTVVRDTHMVSPFAYRERQWCGYDDVQSVETKASYIVSLGLAGAMVWSIETDDFHGNCHAGPFPLITTIRTVLRDGKPIPTPTPPPTPTPTPEPETTTDTTTTTTPSPPPPSTVCHREGFNTDPKDCTAFYSCHQVGDHWQVYHFQCAPGTVFVEDLQTCDFAQDHQDLCVNNSYSYHHQNPNSIDYDYEVDQNRLNKVPKAKKTDFLEKMKRFEKKLKEISEAAFLDTTQASVKTRTVEIPAKDDASKRSQHRQAKKLRMMKKKSNKNGPEGLY</sequence>
<dbReference type="Gene3D" id="3.10.50.10">
    <property type="match status" value="1"/>
</dbReference>
<dbReference type="InterPro" id="IPR017853">
    <property type="entry name" value="GH"/>
</dbReference>
<feature type="region of interest" description="Disordered" evidence="13">
    <location>
        <begin position="1"/>
        <end position="46"/>
    </location>
</feature>
<dbReference type="InterPro" id="IPR050314">
    <property type="entry name" value="Glycosyl_Hydrlase_18"/>
</dbReference>
<evidence type="ECO:0000256" key="7">
    <source>
        <dbReference type="ARBA" id="ARBA00023024"/>
    </source>
</evidence>
<dbReference type="PANTHER" id="PTHR11177:SF360">
    <property type="entry name" value="CHITINASE 4-RELATED"/>
    <property type="match status" value="1"/>
</dbReference>
<reference evidence="16" key="1">
    <citation type="journal article" date="2018" name="Dev. Comp. Immunol.">
        <title>A chitinase from pacific white shrimp Litopenaeus vannamei involved in immune regulation.</title>
        <authorList>
            <person name="Niu S."/>
            <person name="Yang L."/>
            <person name="Zuo H."/>
            <person name="Zheng J."/>
            <person name="Weng S."/>
            <person name="He J."/>
            <person name="Xu X."/>
        </authorList>
    </citation>
    <scope>NUCLEOTIDE SEQUENCE</scope>
</reference>
<evidence type="ECO:0000256" key="8">
    <source>
        <dbReference type="ARBA" id="ARBA00023157"/>
    </source>
</evidence>
<dbReference type="InterPro" id="IPR001579">
    <property type="entry name" value="Glyco_hydro_18_chit_AS"/>
</dbReference>
<feature type="compositionally biased region" description="Low complexity" evidence="13">
    <location>
        <begin position="478"/>
        <end position="489"/>
    </location>
</feature>
<dbReference type="EMBL" id="MH001173">
    <property type="protein sequence ID" value="AWD73767.1"/>
    <property type="molecule type" value="mRNA"/>
</dbReference>
<dbReference type="PANTHER" id="PTHR11177">
    <property type="entry name" value="CHITINASE"/>
    <property type="match status" value="1"/>
</dbReference>